<dbReference type="AlphaFoldDB" id="A0AAD7R6N0"/>
<feature type="region of interest" description="Disordered" evidence="1">
    <location>
        <begin position="86"/>
        <end position="106"/>
    </location>
</feature>
<reference evidence="2" key="1">
    <citation type="journal article" date="2023" name="Science">
        <title>Genome structures resolve the early diversification of teleost fishes.</title>
        <authorList>
            <person name="Parey E."/>
            <person name="Louis A."/>
            <person name="Montfort J."/>
            <person name="Bouchez O."/>
            <person name="Roques C."/>
            <person name="Iampietro C."/>
            <person name="Lluch J."/>
            <person name="Castinel A."/>
            <person name="Donnadieu C."/>
            <person name="Desvignes T."/>
            <person name="Floi Bucao C."/>
            <person name="Jouanno E."/>
            <person name="Wen M."/>
            <person name="Mejri S."/>
            <person name="Dirks R."/>
            <person name="Jansen H."/>
            <person name="Henkel C."/>
            <person name="Chen W.J."/>
            <person name="Zahm M."/>
            <person name="Cabau C."/>
            <person name="Klopp C."/>
            <person name="Thompson A.W."/>
            <person name="Robinson-Rechavi M."/>
            <person name="Braasch I."/>
            <person name="Lecointre G."/>
            <person name="Bobe J."/>
            <person name="Postlethwait J.H."/>
            <person name="Berthelot C."/>
            <person name="Roest Crollius H."/>
            <person name="Guiguen Y."/>
        </authorList>
    </citation>
    <scope>NUCLEOTIDE SEQUENCE</scope>
    <source>
        <strain evidence="2">NC1722</strain>
    </source>
</reference>
<keyword evidence="3" id="KW-1185">Reference proteome</keyword>
<evidence type="ECO:0000256" key="1">
    <source>
        <dbReference type="SAM" id="MobiDB-lite"/>
    </source>
</evidence>
<sequence>MQCGLLFPTDQLELCSCPLTPRSPDISPHTPVGSFEGSDVRGCESAVGNVTSPLNVDRQVVFVDPVPPLEYPGSCRSARDPWVIASETHTHDQTAGPPAGSDETCV</sequence>
<dbReference type="Proteomes" id="UP001221898">
    <property type="component" value="Unassembled WGS sequence"/>
</dbReference>
<name>A0AAD7R6N0_9TELE</name>
<protein>
    <submittedName>
        <fullName evidence="2">Uncharacterized protein</fullName>
    </submittedName>
</protein>
<evidence type="ECO:0000313" key="2">
    <source>
        <dbReference type="EMBL" id="KAJ8366856.1"/>
    </source>
</evidence>
<evidence type="ECO:0000313" key="3">
    <source>
        <dbReference type="Proteomes" id="UP001221898"/>
    </source>
</evidence>
<comment type="caution">
    <text evidence="2">The sequence shown here is derived from an EMBL/GenBank/DDBJ whole genome shotgun (WGS) entry which is preliminary data.</text>
</comment>
<accession>A0AAD7R6N0</accession>
<organism evidence="2 3">
    <name type="scientific">Aldrovandia affinis</name>
    <dbReference type="NCBI Taxonomy" id="143900"/>
    <lineage>
        <taxon>Eukaryota</taxon>
        <taxon>Metazoa</taxon>
        <taxon>Chordata</taxon>
        <taxon>Craniata</taxon>
        <taxon>Vertebrata</taxon>
        <taxon>Euteleostomi</taxon>
        <taxon>Actinopterygii</taxon>
        <taxon>Neopterygii</taxon>
        <taxon>Teleostei</taxon>
        <taxon>Notacanthiformes</taxon>
        <taxon>Halosauridae</taxon>
        <taxon>Aldrovandia</taxon>
    </lineage>
</organism>
<dbReference type="EMBL" id="JAINUG010000535">
    <property type="protein sequence ID" value="KAJ8366856.1"/>
    <property type="molecule type" value="Genomic_DNA"/>
</dbReference>
<proteinExistence type="predicted"/>
<gene>
    <name evidence="2" type="ORF">AAFF_G00338700</name>
</gene>